<protein>
    <submittedName>
        <fullName evidence="2">Uncharacterized protein</fullName>
    </submittedName>
</protein>
<proteinExistence type="predicted"/>
<name>A0A7J6Q3V2_PEROL</name>
<reference evidence="2 3" key="1">
    <citation type="submission" date="2020-04" db="EMBL/GenBank/DDBJ databases">
        <title>Perkinsus olseni comparative genomics.</title>
        <authorList>
            <person name="Bogema D.R."/>
        </authorList>
    </citation>
    <scope>NUCLEOTIDE SEQUENCE [LARGE SCALE GENOMIC DNA]</scope>
    <source>
        <strain evidence="2">ATCC PRA-205</strain>
    </source>
</reference>
<sequence>GLSGYRRRKSTLGCSLIRVYASIKGLLYSLRVVLAPLALGLNTFGGSWTVCCSGLELSSSAIFSVVWLLVDMYMLWIVWSFLVVCQYRHSLRLQRRSTDPEGSDLERMLILE</sequence>
<keyword evidence="1" id="KW-0812">Transmembrane</keyword>
<feature type="non-terminal residue" evidence="2">
    <location>
        <position position="1"/>
    </location>
</feature>
<keyword evidence="1" id="KW-0472">Membrane</keyword>
<evidence type="ECO:0000313" key="3">
    <source>
        <dbReference type="Proteomes" id="UP000574390"/>
    </source>
</evidence>
<gene>
    <name evidence="2" type="ORF">FOZ62_029640</name>
</gene>
<dbReference type="AlphaFoldDB" id="A0A7J6Q3V2"/>
<dbReference type="Proteomes" id="UP000574390">
    <property type="component" value="Unassembled WGS sequence"/>
</dbReference>
<organism evidence="2 3">
    <name type="scientific">Perkinsus olseni</name>
    <name type="common">Perkinsus atlanticus</name>
    <dbReference type="NCBI Taxonomy" id="32597"/>
    <lineage>
        <taxon>Eukaryota</taxon>
        <taxon>Sar</taxon>
        <taxon>Alveolata</taxon>
        <taxon>Perkinsozoa</taxon>
        <taxon>Perkinsea</taxon>
        <taxon>Perkinsida</taxon>
        <taxon>Perkinsidae</taxon>
        <taxon>Perkinsus</taxon>
    </lineage>
</organism>
<comment type="caution">
    <text evidence="2">The sequence shown here is derived from an EMBL/GenBank/DDBJ whole genome shotgun (WGS) entry which is preliminary data.</text>
</comment>
<evidence type="ECO:0000256" key="1">
    <source>
        <dbReference type="SAM" id="Phobius"/>
    </source>
</evidence>
<feature type="transmembrane region" description="Helical" evidence="1">
    <location>
        <begin position="21"/>
        <end position="41"/>
    </location>
</feature>
<keyword evidence="1" id="KW-1133">Transmembrane helix</keyword>
<feature type="transmembrane region" description="Helical" evidence="1">
    <location>
        <begin position="61"/>
        <end position="85"/>
    </location>
</feature>
<dbReference type="EMBL" id="JABANM010032840">
    <property type="protein sequence ID" value="KAF4702260.1"/>
    <property type="molecule type" value="Genomic_DNA"/>
</dbReference>
<accession>A0A7J6Q3V2</accession>
<evidence type="ECO:0000313" key="2">
    <source>
        <dbReference type="EMBL" id="KAF4702260.1"/>
    </source>
</evidence>